<dbReference type="eggNOG" id="ENOG5033N2K">
    <property type="taxonomic scope" value="Bacteria"/>
</dbReference>
<evidence type="ECO:0000313" key="1">
    <source>
        <dbReference type="EMBL" id="KGO83431.1"/>
    </source>
</evidence>
<organism evidence="1 2">
    <name type="scientific">Flavobacterium beibuense F44-8</name>
    <dbReference type="NCBI Taxonomy" id="1406840"/>
    <lineage>
        <taxon>Bacteria</taxon>
        <taxon>Pseudomonadati</taxon>
        <taxon>Bacteroidota</taxon>
        <taxon>Flavobacteriia</taxon>
        <taxon>Flavobacteriales</taxon>
        <taxon>Flavobacteriaceae</taxon>
        <taxon>Flavobacterium</taxon>
    </lineage>
</organism>
<dbReference type="EMBL" id="JRLV01000003">
    <property type="protein sequence ID" value="KGO83431.1"/>
    <property type="molecule type" value="Genomic_DNA"/>
</dbReference>
<sequence>MKDMNLNLRFATSIIRPWERLNSELTNQISVDSDISDFITMAEDLAVRLSHFPEIAGRKSVRTNKNSQEYNVIVDIADATKHESLSNEERNNKLSISSQFEGRDDETFRFIRNKIVVEHSKYGNVDFLETSKKAAEFLFSQLGLNIFWKANILEAPIYFSNKVQLDIYYKHQFVWNGLQIEFLRKNESGELIHYNPPNFLFELRSHESIMATNFFEYVYELLKVSINQEYIISINPLARSNNSNNAEFTIKNNFKEEVIIVKLIPQDCATNIEYFKNVLKDLKFESLIIISKIDFSEDIKEYVCSLENVSLVIISNHEAVNIPIGFFKIKTTHSNLKLTSVNKIVLGVLKEDAELFSSLHNKPINSIGKKFSLDKVNLIDFEELCLSQVVIKNGKTKGKMSLNYKPRDKKDFFVKIDDKFIKIGVEVDFEWETENTELNSPILTFDKTQMGISFWYLESYITIEGKKNHIKIPAIKYGNTSAFGLL</sequence>
<keyword evidence="2" id="KW-1185">Reference proteome</keyword>
<reference evidence="1 2" key="1">
    <citation type="submission" date="2013-09" db="EMBL/GenBank/DDBJ databases">
        <authorList>
            <person name="Zeng Z."/>
            <person name="Chen C."/>
        </authorList>
    </citation>
    <scope>NUCLEOTIDE SEQUENCE [LARGE SCALE GENOMIC DNA]</scope>
    <source>
        <strain evidence="1 2">F44-8</strain>
    </source>
</reference>
<dbReference type="Proteomes" id="UP000030129">
    <property type="component" value="Unassembled WGS sequence"/>
</dbReference>
<evidence type="ECO:0000313" key="2">
    <source>
        <dbReference type="Proteomes" id="UP000030129"/>
    </source>
</evidence>
<protein>
    <submittedName>
        <fullName evidence="1">Uncharacterized protein</fullName>
    </submittedName>
</protein>
<dbReference type="RefSeq" id="WP_035130806.1">
    <property type="nucleotide sequence ID" value="NZ_JRLV01000003.1"/>
</dbReference>
<accession>A0A0A2LVS7</accession>
<name>A0A0A2LVS7_9FLAO</name>
<dbReference type="AlphaFoldDB" id="A0A0A2LVS7"/>
<gene>
    <name evidence="1" type="ORF">Q763_02365</name>
</gene>
<comment type="caution">
    <text evidence="1">The sequence shown here is derived from an EMBL/GenBank/DDBJ whole genome shotgun (WGS) entry which is preliminary data.</text>
</comment>
<proteinExistence type="predicted"/>